<accession>A0A2G1DG99</accession>
<evidence type="ECO:0000259" key="8">
    <source>
        <dbReference type="PROSITE" id="PS51508"/>
    </source>
</evidence>
<reference evidence="9 12" key="2">
    <citation type="submission" date="2018-08" db="EMBL/GenBank/DDBJ databases">
        <title>Complete genome of the Arcobacter molluscorum type strain LMG 25693.</title>
        <authorList>
            <person name="Miller W.G."/>
            <person name="Yee E."/>
            <person name="Bono J.L."/>
        </authorList>
    </citation>
    <scope>NUCLEOTIDE SEQUENCE [LARGE SCALE GENOMIC DNA]</scope>
    <source>
        <strain evidence="9 12">CECT 7696</strain>
    </source>
</reference>
<dbReference type="PROSITE" id="PS51508">
    <property type="entry name" value="CKK"/>
    <property type="match status" value="1"/>
</dbReference>
<evidence type="ECO:0000256" key="5">
    <source>
        <dbReference type="ARBA" id="ARBA00022692"/>
    </source>
</evidence>
<dbReference type="InterPro" id="IPR036680">
    <property type="entry name" value="SPOR-like_sf"/>
</dbReference>
<dbReference type="GO" id="GO:0015562">
    <property type="term" value="F:efflux transmembrane transporter activity"/>
    <property type="evidence" value="ECO:0007669"/>
    <property type="project" value="InterPro"/>
</dbReference>
<dbReference type="KEGG" id="amol:AMOL_2537"/>
<dbReference type="InterPro" id="IPR051906">
    <property type="entry name" value="TolC-like"/>
</dbReference>
<keyword evidence="7" id="KW-0998">Cell outer membrane</keyword>
<dbReference type="Gene3D" id="3.30.70.1070">
    <property type="entry name" value="Sporulation related repeat"/>
    <property type="match status" value="1"/>
</dbReference>
<evidence type="ECO:0000313" key="12">
    <source>
        <dbReference type="Proteomes" id="UP000262712"/>
    </source>
</evidence>
<evidence type="ECO:0000256" key="2">
    <source>
        <dbReference type="ARBA" id="ARBA00007613"/>
    </source>
</evidence>
<evidence type="ECO:0000313" key="10">
    <source>
        <dbReference type="EMBL" id="PHO17507.1"/>
    </source>
</evidence>
<dbReference type="RefSeq" id="WP_099342989.1">
    <property type="nucleotide sequence ID" value="NZ_CP032098.1"/>
</dbReference>
<dbReference type="Gene3D" id="1.20.1600.10">
    <property type="entry name" value="Outer membrane efflux proteins (OEP)"/>
    <property type="match status" value="1"/>
</dbReference>
<organism evidence="10 11">
    <name type="scientific">Malaciobacter molluscorum LMG 25693</name>
    <dbReference type="NCBI Taxonomy" id="870501"/>
    <lineage>
        <taxon>Bacteria</taxon>
        <taxon>Pseudomonadati</taxon>
        <taxon>Campylobacterota</taxon>
        <taxon>Epsilonproteobacteria</taxon>
        <taxon>Campylobacterales</taxon>
        <taxon>Arcobacteraceae</taxon>
        <taxon>Malaciobacter</taxon>
    </lineage>
</organism>
<feature type="domain" description="CKK" evidence="8">
    <location>
        <begin position="1"/>
        <end position="88"/>
    </location>
</feature>
<evidence type="ECO:0000256" key="6">
    <source>
        <dbReference type="ARBA" id="ARBA00023136"/>
    </source>
</evidence>
<evidence type="ECO:0000313" key="11">
    <source>
        <dbReference type="Proteomes" id="UP000221222"/>
    </source>
</evidence>
<dbReference type="InterPro" id="IPR014797">
    <property type="entry name" value="CKK_CAMSAP"/>
</dbReference>
<dbReference type="GO" id="GO:1990281">
    <property type="term" value="C:efflux pump complex"/>
    <property type="evidence" value="ECO:0007669"/>
    <property type="project" value="TreeGrafter"/>
</dbReference>
<keyword evidence="11" id="KW-1185">Reference proteome</keyword>
<protein>
    <submittedName>
        <fullName evidence="10">Transporter</fullName>
    </submittedName>
    <submittedName>
        <fullName evidence="9">Type I secretion system outer membrane protein, TolC family</fullName>
    </submittedName>
</protein>
<name>A0A2G1DG99_9BACT</name>
<dbReference type="SUPFAM" id="SSF56954">
    <property type="entry name" value="Outer membrane efflux proteins (OEP)"/>
    <property type="match status" value="1"/>
</dbReference>
<evidence type="ECO:0000256" key="4">
    <source>
        <dbReference type="ARBA" id="ARBA00022452"/>
    </source>
</evidence>
<dbReference type="Proteomes" id="UP000262712">
    <property type="component" value="Chromosome"/>
</dbReference>
<dbReference type="PANTHER" id="PTHR30026:SF20">
    <property type="entry name" value="OUTER MEMBRANE PROTEIN TOLC"/>
    <property type="match status" value="1"/>
</dbReference>
<dbReference type="GO" id="GO:0009279">
    <property type="term" value="C:cell outer membrane"/>
    <property type="evidence" value="ECO:0007669"/>
    <property type="project" value="UniProtKB-SubCell"/>
</dbReference>
<dbReference type="EMBL" id="CP032098">
    <property type="protein sequence ID" value="AXX93479.1"/>
    <property type="molecule type" value="Genomic_DNA"/>
</dbReference>
<dbReference type="InterPro" id="IPR003423">
    <property type="entry name" value="OMP_efflux"/>
</dbReference>
<dbReference type="Pfam" id="PF02321">
    <property type="entry name" value="OEP"/>
    <property type="match status" value="2"/>
</dbReference>
<keyword evidence="5" id="KW-0812">Transmembrane</keyword>
<keyword evidence="4" id="KW-1134">Transmembrane beta strand</keyword>
<dbReference type="GO" id="GO:0008017">
    <property type="term" value="F:microtubule binding"/>
    <property type="evidence" value="ECO:0007669"/>
    <property type="project" value="InterPro"/>
</dbReference>
<keyword evidence="6" id="KW-0472">Membrane</keyword>
<gene>
    <name evidence="9" type="ORF">AMOL_2537</name>
    <name evidence="10" type="ORF">CPU12_10080</name>
</gene>
<dbReference type="GO" id="GO:0042834">
    <property type="term" value="F:peptidoglycan binding"/>
    <property type="evidence" value="ECO:0007669"/>
    <property type="project" value="InterPro"/>
</dbReference>
<sequence>MKKFFVFFTFTLLLLNNLYALSLKESVERTLISNPDVMAERKNQEAYRYYVDEKQSKYLPTLDLSAFAEKSKVKDKYEDKDHTDTSKKGYNIGLTLRQLIYDGGLTPSEIGEMKHQNLSNKYRSLNAIENTVLETSKAYTALVKFNELMSLSEEMIKTNKNNLKIAKQKEEISGEVLETYQVSSKLHFATDKYYEEENSKQQQLNALKKYVGIDIKTPVCRPVINEKNIPNKLTDVIKKAVLSNYEIKEQLEKIRVQREKVEQNKASFLPTIDIELKASRDSDIELDGNGEEDENYARLNFNWNLFNGGANKVKDTQQKLFLQEQKKTLDEITNKVIQDVKDKYYRYQNDKKRVDVLKKYVDANANIVEVYKNEFEAGTRTFVDILNAQTELYQSTQSLIEREYSLFDNYYDLLYSLSKIGDSILRSKDQDCSKIKPRVYKIEPDKKREEFSDELKELLETNSSDIQENEISTASTQLYTLPKKEKNNKNLKEFLNRQNDDYTINLATVETKMLNDYLKKNNLIGKVIAFPIGKNKMNSKVLLGIFTKYSKAKEALNNLSKDILSSNPYVDNIAKHQELYRKYN</sequence>
<evidence type="ECO:0000256" key="1">
    <source>
        <dbReference type="ARBA" id="ARBA00004442"/>
    </source>
</evidence>
<dbReference type="PANTHER" id="PTHR30026">
    <property type="entry name" value="OUTER MEMBRANE PROTEIN TOLC"/>
    <property type="match status" value="1"/>
</dbReference>
<comment type="subcellular location">
    <subcellularLocation>
        <location evidence="1">Cell outer membrane</location>
    </subcellularLocation>
</comment>
<dbReference type="EMBL" id="NXFY01000016">
    <property type="protein sequence ID" value="PHO17507.1"/>
    <property type="molecule type" value="Genomic_DNA"/>
</dbReference>
<proteinExistence type="inferred from homology"/>
<evidence type="ECO:0000256" key="7">
    <source>
        <dbReference type="ARBA" id="ARBA00023237"/>
    </source>
</evidence>
<reference evidence="10 11" key="1">
    <citation type="submission" date="2017-09" db="EMBL/GenBank/DDBJ databases">
        <title>Arcobacter canalis sp. nov., a new species isolated from a water canal contaminated with urban sewage.</title>
        <authorList>
            <person name="Perez-Cataluna A."/>
            <person name="Salas-Masso N."/>
            <person name="Figueras M.J."/>
        </authorList>
    </citation>
    <scope>NUCLEOTIDE SEQUENCE [LARGE SCALE GENOMIC DNA]</scope>
    <source>
        <strain evidence="10 11">F98-3</strain>
    </source>
</reference>
<evidence type="ECO:0000313" key="9">
    <source>
        <dbReference type="EMBL" id="AXX93479.1"/>
    </source>
</evidence>
<dbReference type="Proteomes" id="UP000221222">
    <property type="component" value="Unassembled WGS sequence"/>
</dbReference>
<keyword evidence="3" id="KW-0813">Transport</keyword>
<dbReference type="GO" id="GO:0015288">
    <property type="term" value="F:porin activity"/>
    <property type="evidence" value="ECO:0007669"/>
    <property type="project" value="TreeGrafter"/>
</dbReference>
<dbReference type="AlphaFoldDB" id="A0A2G1DG99"/>
<comment type="similarity">
    <text evidence="2">Belongs to the outer membrane factor (OMF) (TC 1.B.17) family.</text>
</comment>
<evidence type="ECO:0000256" key="3">
    <source>
        <dbReference type="ARBA" id="ARBA00022448"/>
    </source>
</evidence>